<proteinExistence type="predicted"/>
<sequence length="1210" mass="133258">MRGRPVIAPDFDPVFYAAHHPDLQDLPSAEHLWAHYVEHGRREGRPRNLDEAIAEWERRFGPLPPSFDVTAYRLLNEDLARAYTHDHQFIRHFLEHGRQEGRPYAVDRPIGGSNNVPAGAWPALFRTPEFTAMARDWLPATALSRTEALRLFVEQGIERLAPISFRHGFDPQFYRQTYELTDAANAVDLYRNWLVEGVSAGLAPNETVFLQPYLGESCYPADFAWQAYRAGLSPAEKSGIVNRAKALAHLFERGFEAEGAVGDAASFDLLAAIGDFQLRRGRLGLAARAYDQAERHAAARFDGPLLYRRGKARQARSADEALWDFRLAIARDDHPWEAVEAAVSLLIGKRAFGEALQILREQQERWKGRADFLACVHRTLQAWFDHAKLSALELYGVGGREEANGVIEAALGGIHAALATLDRLPPALPLPAEGPVVILANQELRQCRHYRVEQKLRLFEQAGLQAEAFDETQADAFIAALAGARAALFYRVTATPAVLRAILHARALGLPTYYEIDDLLFDDHFFPPDLATYEGQITPQEHLYLQLGVPLYRFAMAQCDTAIASTSALARHMQPLVRLGRALVLPNGLDARNDAFLARGPELRPADAPVTLFYGSGTKAHNLDFTRELAPVLLDLMREYPHLRLVVAGHLRLVPEFAAHAGRITQVGFIEDIGEYWSVLQACDINLAVLSPGESADCKSEIKWLEAAACAIPSVVSATATYRETVAHGMDGFLAKSGREWRDCLKALIEAPQLRLDMGLRAREKALRLYTLDRGAETLARAFAPMQRRAIPKASPARVKVLICNVFFAPQSYGGATRVVQDNVDHLIDDCPDIEVSIFASDEGRQPYETLSCEGYRGRPVFRISVPPDRLRDWRPFNPSHATQFRRVLDLVQPDIVHFHCIQRLSASIVEATEQAGIPYLVTLHDGWWISDSQFFIDRDGLLRLPDRDPFEICPVEGVSLSQSVARRQALAALLDKAAAVLAVSQPFATLHHHAGIAAVGVIENGAPALQFHPRRPRPDGRLALGHLGGRSIQKGATLVEAALRKGRFERLALTMIDHALAPAEHLSTCWGATPVLLRGPCSPSEVAALYAGLDTVLAPSVWPESFGLVAREAASLGLRVVASDRGAIGECIRLPEEGVVIDVSSDAGLTDILGAMNANPEAWRAGPPPPPGILRRAADQGRELADLYRTIARSAERGASAHLKPSGGE</sequence>
<evidence type="ECO:0000259" key="3">
    <source>
        <dbReference type="Pfam" id="PF13579"/>
    </source>
</evidence>
<keyword evidence="5" id="KW-1185">Reference proteome</keyword>
<dbReference type="InterPro" id="IPR055259">
    <property type="entry name" value="YkvP/CgeB_Glyco_trans-like"/>
</dbReference>
<dbReference type="EMBL" id="PUEJ01000018">
    <property type="protein sequence ID" value="PRH83919.1"/>
    <property type="molecule type" value="Genomic_DNA"/>
</dbReference>
<name>A0A2S9Q3L3_9HYPH</name>
<organism evidence="4 5">
    <name type="scientific">Labrys okinawensis</name>
    <dbReference type="NCBI Taxonomy" id="346911"/>
    <lineage>
        <taxon>Bacteria</taxon>
        <taxon>Pseudomonadati</taxon>
        <taxon>Pseudomonadota</taxon>
        <taxon>Alphaproteobacteria</taxon>
        <taxon>Hyphomicrobiales</taxon>
        <taxon>Xanthobacteraceae</taxon>
        <taxon>Labrys</taxon>
    </lineage>
</organism>
<dbReference type="Pfam" id="PF13524">
    <property type="entry name" value="Glyco_trans_1_2"/>
    <property type="match status" value="1"/>
</dbReference>
<dbReference type="InterPro" id="IPR028098">
    <property type="entry name" value="Glyco_trans_4-like_N"/>
</dbReference>
<feature type="domain" description="Spore protein YkvP/CgeB glycosyl transferase-like" evidence="2">
    <location>
        <begin position="633"/>
        <end position="779"/>
    </location>
</feature>
<dbReference type="Proteomes" id="UP000237682">
    <property type="component" value="Unassembled WGS sequence"/>
</dbReference>
<evidence type="ECO:0000313" key="4">
    <source>
        <dbReference type="EMBL" id="PRH83919.1"/>
    </source>
</evidence>
<feature type="domain" description="Glycosyltransferase subfamily 4-like N-terminal" evidence="3">
    <location>
        <begin position="814"/>
        <end position="1005"/>
    </location>
</feature>
<dbReference type="PANTHER" id="PTHR45947">
    <property type="entry name" value="SULFOQUINOVOSYL TRANSFERASE SQD2"/>
    <property type="match status" value="1"/>
</dbReference>
<dbReference type="Gene3D" id="3.40.50.2000">
    <property type="entry name" value="Glycogen Phosphorylase B"/>
    <property type="match status" value="4"/>
</dbReference>
<accession>A0A2S9Q3L3</accession>
<feature type="domain" description="Glycosyl transferase family 1" evidence="1">
    <location>
        <begin position="1078"/>
        <end position="1151"/>
    </location>
</feature>
<keyword evidence="4" id="KW-0808">Transferase</keyword>
<gene>
    <name evidence="4" type="ORF">C5L14_29635</name>
</gene>
<dbReference type="GO" id="GO:0016757">
    <property type="term" value="F:glycosyltransferase activity"/>
    <property type="evidence" value="ECO:0007669"/>
    <property type="project" value="InterPro"/>
</dbReference>
<evidence type="ECO:0000259" key="1">
    <source>
        <dbReference type="Pfam" id="PF00534"/>
    </source>
</evidence>
<dbReference type="InterPro" id="IPR050194">
    <property type="entry name" value="Glycosyltransferase_grp1"/>
</dbReference>
<dbReference type="InterPro" id="IPR001296">
    <property type="entry name" value="Glyco_trans_1"/>
</dbReference>
<comment type="caution">
    <text evidence="4">The sequence shown here is derived from an EMBL/GenBank/DDBJ whole genome shotgun (WGS) entry which is preliminary data.</text>
</comment>
<reference evidence="4 5" key="1">
    <citation type="submission" date="2018-02" db="EMBL/GenBank/DDBJ databases">
        <title>Whole genome sequencing of endophytic bacterium.</title>
        <authorList>
            <person name="Eedara R."/>
            <person name="Podile A.R."/>
        </authorList>
    </citation>
    <scope>NUCLEOTIDE SEQUENCE [LARGE SCALE GENOMIC DNA]</scope>
    <source>
        <strain evidence="4 5">RP1T</strain>
    </source>
</reference>
<dbReference type="PANTHER" id="PTHR45947:SF13">
    <property type="entry name" value="TRANSFERASE"/>
    <property type="match status" value="1"/>
</dbReference>
<dbReference type="Pfam" id="PF13579">
    <property type="entry name" value="Glyco_trans_4_4"/>
    <property type="match status" value="1"/>
</dbReference>
<protein>
    <submittedName>
        <fullName evidence="4">Glycosyl transferase family 1</fullName>
    </submittedName>
</protein>
<dbReference type="SUPFAM" id="SSF53756">
    <property type="entry name" value="UDP-Glycosyltransferase/glycogen phosphorylase"/>
    <property type="match status" value="2"/>
</dbReference>
<evidence type="ECO:0000313" key="5">
    <source>
        <dbReference type="Proteomes" id="UP000237682"/>
    </source>
</evidence>
<evidence type="ECO:0000259" key="2">
    <source>
        <dbReference type="Pfam" id="PF13524"/>
    </source>
</evidence>
<dbReference type="Pfam" id="PF00534">
    <property type="entry name" value="Glycos_transf_1"/>
    <property type="match status" value="1"/>
</dbReference>
<dbReference type="AlphaFoldDB" id="A0A2S9Q3L3"/>